<dbReference type="PROSITE" id="PS51828">
    <property type="entry name" value="PTX_2"/>
    <property type="match status" value="1"/>
</dbReference>
<dbReference type="SUPFAM" id="SSF63712">
    <property type="entry name" value="Nicotinic receptor ligand binding domain-like"/>
    <property type="match status" value="1"/>
</dbReference>
<evidence type="ECO:0000256" key="4">
    <source>
        <dbReference type="ARBA" id="ARBA00023136"/>
    </source>
</evidence>
<dbReference type="InterPro" id="IPR006201">
    <property type="entry name" value="Neur_channel"/>
</dbReference>
<dbReference type="AlphaFoldDB" id="A0A8J5N7P5"/>
<dbReference type="CDD" id="cd00112">
    <property type="entry name" value="LDLa"/>
    <property type="match status" value="1"/>
</dbReference>
<dbReference type="Proteomes" id="UP000747542">
    <property type="component" value="Unassembled WGS sequence"/>
</dbReference>
<feature type="domain" description="Pentraxin (PTX)" evidence="9">
    <location>
        <begin position="1"/>
        <end position="117"/>
    </location>
</feature>
<dbReference type="Pfam" id="PF00354">
    <property type="entry name" value="Pentaxin"/>
    <property type="match status" value="1"/>
</dbReference>
<dbReference type="InterPro" id="IPR006202">
    <property type="entry name" value="Neur_chan_lig-bd"/>
</dbReference>
<keyword evidence="4 8" id="KW-0472">Membrane</keyword>
<reference evidence="10" key="1">
    <citation type="journal article" date="2021" name="Sci. Adv.">
        <title>The American lobster genome reveals insights on longevity, neural, and immune adaptations.</title>
        <authorList>
            <person name="Polinski J.M."/>
            <person name="Zimin A.V."/>
            <person name="Clark K.F."/>
            <person name="Kohn A.B."/>
            <person name="Sadowski N."/>
            <person name="Timp W."/>
            <person name="Ptitsyn A."/>
            <person name="Khanna P."/>
            <person name="Romanova D.Y."/>
            <person name="Williams P."/>
            <person name="Greenwood S.J."/>
            <person name="Moroz L.L."/>
            <person name="Walt D.R."/>
            <person name="Bodnar A.G."/>
        </authorList>
    </citation>
    <scope>NUCLEOTIDE SEQUENCE</scope>
    <source>
        <strain evidence="10">GMGI-L3</strain>
    </source>
</reference>
<evidence type="ECO:0000256" key="2">
    <source>
        <dbReference type="ARBA" id="ARBA00022692"/>
    </source>
</evidence>
<keyword evidence="10" id="KW-0675">Receptor</keyword>
<evidence type="ECO:0000256" key="6">
    <source>
        <dbReference type="PROSITE-ProRule" id="PRU00124"/>
    </source>
</evidence>
<dbReference type="InterPro" id="IPR038050">
    <property type="entry name" value="Neuro_actylchol_rec"/>
</dbReference>
<feature type="transmembrane region" description="Helical" evidence="8">
    <location>
        <begin position="525"/>
        <end position="544"/>
    </location>
</feature>
<dbReference type="Gene3D" id="2.60.120.200">
    <property type="match status" value="1"/>
</dbReference>
<dbReference type="SUPFAM" id="SSF49899">
    <property type="entry name" value="Concanavalin A-like lectins/glucanases"/>
    <property type="match status" value="1"/>
</dbReference>
<keyword evidence="5 6" id="KW-1015">Disulfide bond</keyword>
<dbReference type="Pfam" id="PF00057">
    <property type="entry name" value="Ldl_recept_a"/>
    <property type="match status" value="1"/>
</dbReference>
<feature type="transmembrane region" description="Helical" evidence="8">
    <location>
        <begin position="491"/>
        <end position="510"/>
    </location>
</feature>
<dbReference type="SUPFAM" id="SSF57424">
    <property type="entry name" value="LDL receptor-like module"/>
    <property type="match status" value="1"/>
</dbReference>
<dbReference type="PRINTS" id="PR00895">
    <property type="entry name" value="PENTAXIN"/>
</dbReference>
<feature type="disulfide bond" evidence="6">
    <location>
        <begin position="216"/>
        <end position="234"/>
    </location>
</feature>
<dbReference type="InterPro" id="IPR013320">
    <property type="entry name" value="ConA-like_dom_sf"/>
</dbReference>
<comment type="subcellular location">
    <subcellularLocation>
        <location evidence="1">Membrane</location>
        <topology evidence="1">Multi-pass membrane protein</topology>
    </subcellularLocation>
</comment>
<dbReference type="EMBL" id="JAHLQT010007272">
    <property type="protein sequence ID" value="KAG7174716.1"/>
    <property type="molecule type" value="Genomic_DNA"/>
</dbReference>
<evidence type="ECO:0000256" key="8">
    <source>
        <dbReference type="SAM" id="Phobius"/>
    </source>
</evidence>
<feature type="non-terminal residue" evidence="10">
    <location>
        <position position="1"/>
    </location>
</feature>
<dbReference type="GO" id="GO:0016020">
    <property type="term" value="C:membrane"/>
    <property type="evidence" value="ECO:0007669"/>
    <property type="project" value="UniProtKB-SubCell"/>
</dbReference>
<dbReference type="SMART" id="SM00192">
    <property type="entry name" value="LDLa"/>
    <property type="match status" value="1"/>
</dbReference>
<dbReference type="Gene3D" id="2.70.170.10">
    <property type="entry name" value="Neurotransmitter-gated ion-channel ligand-binding domain"/>
    <property type="match status" value="1"/>
</dbReference>
<evidence type="ECO:0000259" key="9">
    <source>
        <dbReference type="PROSITE" id="PS51828"/>
    </source>
</evidence>
<evidence type="ECO:0000313" key="11">
    <source>
        <dbReference type="Proteomes" id="UP000747542"/>
    </source>
</evidence>
<comment type="caution">
    <text evidence="7">Lacks conserved residue(s) required for the propagation of feature annotation.</text>
</comment>
<dbReference type="SUPFAM" id="SSF90112">
    <property type="entry name" value="Neurotransmitter-gated ion-channel transmembrane pore"/>
    <property type="match status" value="1"/>
</dbReference>
<dbReference type="InterPro" id="IPR002172">
    <property type="entry name" value="LDrepeatLR_classA_rpt"/>
</dbReference>
<dbReference type="InterPro" id="IPR036055">
    <property type="entry name" value="LDL_receptor-like_sf"/>
</dbReference>
<proteinExistence type="predicted"/>
<feature type="disulfide bond" evidence="6">
    <location>
        <begin position="209"/>
        <end position="221"/>
    </location>
</feature>
<evidence type="ECO:0000256" key="7">
    <source>
        <dbReference type="PROSITE-ProRule" id="PRU01172"/>
    </source>
</evidence>
<dbReference type="InterPro" id="IPR018000">
    <property type="entry name" value="Neurotransmitter_ion_chnl_CS"/>
</dbReference>
<dbReference type="SUPFAM" id="SSF56436">
    <property type="entry name" value="C-type lectin-like"/>
    <property type="match status" value="1"/>
</dbReference>
<dbReference type="InterPro" id="IPR016187">
    <property type="entry name" value="CTDL_fold"/>
</dbReference>
<evidence type="ECO:0000313" key="10">
    <source>
        <dbReference type="EMBL" id="KAG7174716.1"/>
    </source>
</evidence>
<evidence type="ECO:0000256" key="5">
    <source>
        <dbReference type="ARBA" id="ARBA00023157"/>
    </source>
</evidence>
<dbReference type="PROSITE" id="PS00236">
    <property type="entry name" value="NEUROTR_ION_CHANNEL"/>
    <property type="match status" value="1"/>
</dbReference>
<gene>
    <name evidence="10" type="primary">Gabrb-L4</name>
    <name evidence="10" type="ORF">Hamer_G027784</name>
</gene>
<dbReference type="Gene3D" id="4.10.400.10">
    <property type="entry name" value="Low-density Lipoprotein Receptor"/>
    <property type="match status" value="1"/>
</dbReference>
<dbReference type="GO" id="GO:0004888">
    <property type="term" value="F:transmembrane signaling receptor activity"/>
    <property type="evidence" value="ECO:0007669"/>
    <property type="project" value="InterPro"/>
</dbReference>
<dbReference type="PANTHER" id="PTHR18945">
    <property type="entry name" value="NEUROTRANSMITTER GATED ION CHANNEL"/>
    <property type="match status" value="1"/>
</dbReference>
<organism evidence="10 11">
    <name type="scientific">Homarus americanus</name>
    <name type="common">American lobster</name>
    <dbReference type="NCBI Taxonomy" id="6706"/>
    <lineage>
        <taxon>Eukaryota</taxon>
        <taxon>Metazoa</taxon>
        <taxon>Ecdysozoa</taxon>
        <taxon>Arthropoda</taxon>
        <taxon>Crustacea</taxon>
        <taxon>Multicrustacea</taxon>
        <taxon>Malacostraca</taxon>
        <taxon>Eumalacostraca</taxon>
        <taxon>Eucarida</taxon>
        <taxon>Decapoda</taxon>
        <taxon>Pleocyemata</taxon>
        <taxon>Astacidea</taxon>
        <taxon>Nephropoidea</taxon>
        <taxon>Nephropidae</taxon>
        <taxon>Homarus</taxon>
    </lineage>
</organism>
<dbReference type="PROSITE" id="PS50068">
    <property type="entry name" value="LDLRA_2"/>
    <property type="match status" value="1"/>
</dbReference>
<evidence type="ECO:0000256" key="3">
    <source>
        <dbReference type="ARBA" id="ARBA00022989"/>
    </source>
</evidence>
<feature type="disulfide bond" evidence="6">
    <location>
        <begin position="228"/>
        <end position="243"/>
    </location>
</feature>
<evidence type="ECO:0000256" key="1">
    <source>
        <dbReference type="ARBA" id="ARBA00004141"/>
    </source>
</evidence>
<keyword evidence="3 8" id="KW-1133">Transmembrane helix</keyword>
<feature type="transmembrane region" description="Helical" evidence="8">
    <location>
        <begin position="462"/>
        <end position="484"/>
    </location>
</feature>
<comment type="caution">
    <text evidence="10">The sequence shown here is derived from an EMBL/GenBank/DDBJ whole genome shotgun (WGS) entry which is preliminary data.</text>
</comment>
<dbReference type="InterPro" id="IPR001759">
    <property type="entry name" value="PTX_dom"/>
</dbReference>
<dbReference type="Pfam" id="PF02931">
    <property type="entry name" value="Neur_chan_LBD"/>
    <property type="match status" value="1"/>
</dbReference>
<accession>A0A8J5N7P5</accession>
<name>A0A8J5N7P5_HOMAM</name>
<dbReference type="InterPro" id="IPR036734">
    <property type="entry name" value="Neur_chan_lig-bd_sf"/>
</dbReference>
<keyword evidence="11" id="KW-1185">Reference proteome</keyword>
<dbReference type="Gene3D" id="1.20.58.390">
    <property type="entry name" value="Neurotransmitter-gated ion-channel transmembrane domain"/>
    <property type="match status" value="1"/>
</dbReference>
<dbReference type="GO" id="GO:0005230">
    <property type="term" value="F:extracellular ligand-gated monoatomic ion channel activity"/>
    <property type="evidence" value="ECO:0007669"/>
    <property type="project" value="InterPro"/>
</dbReference>
<dbReference type="InterPro" id="IPR036719">
    <property type="entry name" value="Neuro-gated_channel_TM_sf"/>
</dbReference>
<keyword evidence="2 8" id="KW-0812">Transmembrane</keyword>
<sequence length="580" mass="64936">TLNRPGARKGKPHASSFGIVLQELFTGNLEAGWSLEMNGSLVLGQEQDSLGGGFDVTQVMIGEIAQVSIWDRAFWHTEVVDMAACHTLGRGNIFNSDTDELEVYGVTFKFVDVESFCRSPNHYYMILPEEQTLSESNDQCQMLKAPLAVPNDATDNDHLTEELLPYEQLCSPGKDWKQWLGISKHEWITDREMCGVAKGNIITLSLSPCTSEDFMCSSGQCTDQHFRCNLDHGCTDGSDEVNCGKVEVGDEYQSELPPAGPKGSVLKLLQELILLRVVGIDDISMAIDVELQVVLTWIDDRLTLRHLSVSRGGAILTKDEMQMVWTPKYQLMNLESGKMELLEQSIIITTANNATVSAFNNVNRDLLYPGATNNLSIISHYTARFTCFFRFFGYPFDVQSCTIDVRLPSTYEEIVEFSEEVIIHYTGATDLALYTIRDIMLGSDSGTNKAVLEFKLHRRPGVVMLSTFLPSSLLLLVSWSTLFIKLEALNVRAIMSLTTLLVLYTLFSNLSSSLPTTAEIKLIDIWFFFIISLLFVNIMVNVFVRNEVTPRPSPSVKRVTQVRPMLQEDLPPIELKICVS</sequence>
<protein>
    <submittedName>
        <fullName evidence="10">Gamma-aminobutyric acid receptor subunit beta-like 4</fullName>
    </submittedName>
</protein>